<feature type="domain" description="Methyltransferase" evidence="1">
    <location>
        <begin position="24"/>
        <end position="125"/>
    </location>
</feature>
<gene>
    <name evidence="2" type="ORF">FNM00_13025</name>
</gene>
<protein>
    <submittedName>
        <fullName evidence="2">SAM-dependent methyltransferase</fullName>
    </submittedName>
</protein>
<organism evidence="2 3">
    <name type="scientific">Aeromicrobium piscarium</name>
    <dbReference type="NCBI Taxonomy" id="2590901"/>
    <lineage>
        <taxon>Bacteria</taxon>
        <taxon>Bacillati</taxon>
        <taxon>Actinomycetota</taxon>
        <taxon>Actinomycetes</taxon>
        <taxon>Propionibacteriales</taxon>
        <taxon>Nocardioidaceae</taxon>
        <taxon>Aeromicrobium</taxon>
    </lineage>
</organism>
<comment type="caution">
    <text evidence="2">The sequence shown here is derived from an EMBL/GenBank/DDBJ whole genome shotgun (WGS) entry which is preliminary data.</text>
</comment>
<proteinExistence type="predicted"/>
<keyword evidence="2" id="KW-0489">Methyltransferase</keyword>
<dbReference type="EMBL" id="VLNT01000010">
    <property type="protein sequence ID" value="TSD62263.1"/>
    <property type="molecule type" value="Genomic_DNA"/>
</dbReference>
<dbReference type="Pfam" id="PF13649">
    <property type="entry name" value="Methyltransf_25"/>
    <property type="match status" value="1"/>
</dbReference>
<dbReference type="Proteomes" id="UP000316988">
    <property type="component" value="Unassembled WGS sequence"/>
</dbReference>
<keyword evidence="3" id="KW-1185">Reference proteome</keyword>
<dbReference type="AlphaFoldDB" id="A0A554S7C8"/>
<dbReference type="GO" id="GO:0032259">
    <property type="term" value="P:methylation"/>
    <property type="evidence" value="ECO:0007669"/>
    <property type="project" value="UniProtKB-KW"/>
</dbReference>
<dbReference type="RefSeq" id="WP_143913978.1">
    <property type="nucleotide sequence ID" value="NZ_VLNT01000010.1"/>
</dbReference>
<dbReference type="InterPro" id="IPR041698">
    <property type="entry name" value="Methyltransf_25"/>
</dbReference>
<accession>A0A554S7C8</accession>
<dbReference type="Gene3D" id="3.40.50.150">
    <property type="entry name" value="Vaccinia Virus protein VP39"/>
    <property type="match status" value="1"/>
</dbReference>
<dbReference type="InterPro" id="IPR029063">
    <property type="entry name" value="SAM-dependent_MTases_sf"/>
</dbReference>
<sequence length="142" mass="15145">MEARLSDRLAAIVDALPLEPGLRVLEIGGAPGAAAVEVARRVGETGHVLVIDRSPAGTAQVRRRATDLIDSGLLSVRCVAIEDFVLGPDEEPYDLAFAIRVGCLDGRHPRLGAAARRRIRDALHPYGRLLIDGGDPLQEIAV</sequence>
<dbReference type="OrthoDB" id="4571118at2"/>
<dbReference type="SUPFAM" id="SSF53335">
    <property type="entry name" value="S-adenosyl-L-methionine-dependent methyltransferases"/>
    <property type="match status" value="1"/>
</dbReference>
<reference evidence="2 3" key="1">
    <citation type="submission" date="2019-07" db="EMBL/GenBank/DDBJ databases">
        <authorList>
            <person name="Zhao L.H."/>
        </authorList>
    </citation>
    <scope>NUCLEOTIDE SEQUENCE [LARGE SCALE GENOMIC DNA]</scope>
    <source>
        <strain evidence="2 3">Co35</strain>
    </source>
</reference>
<evidence type="ECO:0000313" key="2">
    <source>
        <dbReference type="EMBL" id="TSD62263.1"/>
    </source>
</evidence>
<keyword evidence="2" id="KW-0808">Transferase</keyword>
<name>A0A554S7C8_9ACTN</name>
<dbReference type="GO" id="GO:0008168">
    <property type="term" value="F:methyltransferase activity"/>
    <property type="evidence" value="ECO:0007669"/>
    <property type="project" value="UniProtKB-KW"/>
</dbReference>
<evidence type="ECO:0000313" key="3">
    <source>
        <dbReference type="Proteomes" id="UP000316988"/>
    </source>
</evidence>
<evidence type="ECO:0000259" key="1">
    <source>
        <dbReference type="Pfam" id="PF13649"/>
    </source>
</evidence>